<dbReference type="VEuPathDB" id="VectorBase:MDOA000973"/>
<evidence type="ECO:0000313" key="4">
    <source>
        <dbReference type="EnsemblMetazoa" id="MDOA000973-PA"/>
    </source>
</evidence>
<keyword evidence="3" id="KW-0732">Signal</keyword>
<evidence type="ECO:0000256" key="1">
    <source>
        <dbReference type="SAM" id="MobiDB-lite"/>
    </source>
</evidence>
<feature type="transmembrane region" description="Helical" evidence="2">
    <location>
        <begin position="121"/>
        <end position="139"/>
    </location>
</feature>
<name>A0A1I8M3T4_MUSDO</name>
<sequence>MECGRLSIILLVLIQGAVTGWALHCHICRNSNNALCYKIKMAENPTFLKECWLGATMCVTELTRGEVPKVERKCAARDWFCESECFNCTSDGCNYHNDVQMYTTVTHNLDVSPMELLMGNIYKIGALCLVVVILIIWCISRYCSKKSDDDMDFEYGEGEEDEEYDEDNVDEDDEDCDDDEEEEDDDSDCYDADSIENEYKEYAKEAEADYENIKTKKSKKLMEARSVPVADKNPKNVTADVEVVVV</sequence>
<feature type="region of interest" description="Disordered" evidence="1">
    <location>
        <begin position="154"/>
        <end position="194"/>
    </location>
</feature>
<protein>
    <submittedName>
        <fullName evidence="4">Uncharacterized protein</fullName>
    </submittedName>
</protein>
<evidence type="ECO:0000256" key="2">
    <source>
        <dbReference type="SAM" id="Phobius"/>
    </source>
</evidence>
<proteinExistence type="predicted"/>
<gene>
    <name evidence="4" type="primary">101893468</name>
</gene>
<accession>A0A1I8M3T4</accession>
<dbReference type="EnsemblMetazoa" id="MDOA000973-RA">
    <property type="protein sequence ID" value="MDOA000973-PA"/>
    <property type="gene ID" value="MDOA000973"/>
</dbReference>
<keyword evidence="2" id="KW-1133">Transmembrane helix</keyword>
<dbReference type="KEGG" id="mde:101893468"/>
<keyword evidence="2" id="KW-0472">Membrane</keyword>
<feature type="signal peptide" evidence="3">
    <location>
        <begin position="1"/>
        <end position="22"/>
    </location>
</feature>
<evidence type="ECO:0000256" key="3">
    <source>
        <dbReference type="SAM" id="SignalP"/>
    </source>
</evidence>
<organism evidence="4">
    <name type="scientific">Musca domestica</name>
    <name type="common">House fly</name>
    <dbReference type="NCBI Taxonomy" id="7370"/>
    <lineage>
        <taxon>Eukaryota</taxon>
        <taxon>Metazoa</taxon>
        <taxon>Ecdysozoa</taxon>
        <taxon>Arthropoda</taxon>
        <taxon>Hexapoda</taxon>
        <taxon>Insecta</taxon>
        <taxon>Pterygota</taxon>
        <taxon>Neoptera</taxon>
        <taxon>Endopterygota</taxon>
        <taxon>Diptera</taxon>
        <taxon>Brachycera</taxon>
        <taxon>Muscomorpha</taxon>
        <taxon>Muscoidea</taxon>
        <taxon>Muscidae</taxon>
        <taxon>Musca</taxon>
    </lineage>
</organism>
<keyword evidence="2" id="KW-0812">Transmembrane</keyword>
<feature type="chain" id="PRO_5044559798" evidence="3">
    <location>
        <begin position="23"/>
        <end position="246"/>
    </location>
</feature>
<dbReference type="OrthoDB" id="295078at2759"/>
<dbReference type="VEuPathDB" id="VectorBase:MDOMA2_020001"/>
<reference evidence="4" key="1">
    <citation type="submission" date="2020-05" db="UniProtKB">
        <authorList>
            <consortium name="EnsemblMetazoa"/>
        </authorList>
    </citation>
    <scope>IDENTIFICATION</scope>
    <source>
        <strain evidence="4">Aabys</strain>
    </source>
</reference>
<dbReference type="AlphaFoldDB" id="A0A1I8M3T4"/>
<dbReference type="RefSeq" id="XP_005178321.2">
    <property type="nucleotide sequence ID" value="XM_005178264.4"/>
</dbReference>